<keyword evidence="2" id="KW-0233">DNA recombination</keyword>
<reference evidence="5" key="1">
    <citation type="submission" date="2018-05" db="EMBL/GenBank/DDBJ databases">
        <authorList>
            <person name="Lanie J.A."/>
            <person name="Ng W.-L."/>
            <person name="Kazmierczak K.M."/>
            <person name="Andrzejewski T.M."/>
            <person name="Davidsen T.M."/>
            <person name="Wayne K.J."/>
            <person name="Tettelin H."/>
            <person name="Glass J.I."/>
            <person name="Rusch D."/>
            <person name="Podicherti R."/>
            <person name="Tsui H.-C.T."/>
            <person name="Winkler M.E."/>
        </authorList>
    </citation>
    <scope>NUCLEOTIDE SEQUENCE</scope>
</reference>
<name>A0A382TLR8_9ZZZZ</name>
<organism evidence="5">
    <name type="scientific">marine metagenome</name>
    <dbReference type="NCBI Taxonomy" id="408172"/>
    <lineage>
        <taxon>unclassified sequences</taxon>
        <taxon>metagenomes</taxon>
        <taxon>ecological metagenomes</taxon>
    </lineage>
</organism>
<dbReference type="InterPro" id="IPR044068">
    <property type="entry name" value="CB"/>
</dbReference>
<dbReference type="InterPro" id="IPR011010">
    <property type="entry name" value="DNA_brk_join_enz"/>
</dbReference>
<dbReference type="EMBL" id="UINC01137397">
    <property type="protein sequence ID" value="SVD22712.1"/>
    <property type="molecule type" value="Genomic_DNA"/>
</dbReference>
<evidence type="ECO:0000259" key="4">
    <source>
        <dbReference type="PROSITE" id="PS51900"/>
    </source>
</evidence>
<feature type="domain" description="Tyr recombinase" evidence="3">
    <location>
        <begin position="109"/>
        <end position="271"/>
    </location>
</feature>
<dbReference type="Gene3D" id="1.10.443.10">
    <property type="entry name" value="Intergrase catalytic core"/>
    <property type="match status" value="1"/>
</dbReference>
<dbReference type="GO" id="GO:0015074">
    <property type="term" value="P:DNA integration"/>
    <property type="evidence" value="ECO:0007669"/>
    <property type="project" value="InterPro"/>
</dbReference>
<gene>
    <name evidence="5" type="ORF">METZ01_LOCUS375566</name>
</gene>
<keyword evidence="1" id="KW-0238">DNA-binding</keyword>
<dbReference type="GO" id="GO:0006310">
    <property type="term" value="P:DNA recombination"/>
    <property type="evidence" value="ECO:0007669"/>
    <property type="project" value="UniProtKB-KW"/>
</dbReference>
<evidence type="ECO:0000313" key="5">
    <source>
        <dbReference type="EMBL" id="SVD22712.1"/>
    </source>
</evidence>
<dbReference type="InterPro" id="IPR002104">
    <property type="entry name" value="Integrase_catalytic"/>
</dbReference>
<dbReference type="InterPro" id="IPR013762">
    <property type="entry name" value="Integrase-like_cat_sf"/>
</dbReference>
<dbReference type="PANTHER" id="PTHR30349:SF64">
    <property type="entry name" value="PROPHAGE INTEGRASE INTD-RELATED"/>
    <property type="match status" value="1"/>
</dbReference>
<evidence type="ECO:0000256" key="2">
    <source>
        <dbReference type="ARBA" id="ARBA00023172"/>
    </source>
</evidence>
<protein>
    <recommendedName>
        <fullName evidence="6">Tyr recombinase domain-containing protein</fullName>
    </recommendedName>
</protein>
<dbReference type="AlphaFoldDB" id="A0A382TLR8"/>
<accession>A0A382TLR8</accession>
<dbReference type="Pfam" id="PF00589">
    <property type="entry name" value="Phage_integrase"/>
    <property type="match status" value="1"/>
</dbReference>
<feature type="domain" description="Core-binding (CB)" evidence="4">
    <location>
        <begin position="1"/>
        <end position="89"/>
    </location>
</feature>
<evidence type="ECO:0000256" key="1">
    <source>
        <dbReference type="ARBA" id="ARBA00023125"/>
    </source>
</evidence>
<sequence length="279" mass="32589">EKYLEYLKGNADYSIETCKRQTFALDDFVKVFGYTTKIDELCVKDSDRFVNYLQTKKRKAGAFIGKVGLSENSQNISKRIVTTFMNWCINNRKWFETTSFKLKQTRPPEKVKLITPDQFEKILASESNEYLRSYYKLSWSCGLRRKEVNSTELFEDINGVSCLLVTETKGRNKVERDVPIPKENIDDWMMVQIAQYKLDRISRGFLRACRNASLYVPYETTFHTLRHSYATLKIVEGTHLLELSKLLGHTSTQTTEKYANASREMLVKLQRENNNYVEA</sequence>
<proteinExistence type="predicted"/>
<dbReference type="SUPFAM" id="SSF56349">
    <property type="entry name" value="DNA breaking-rejoining enzymes"/>
    <property type="match status" value="1"/>
</dbReference>
<dbReference type="InterPro" id="IPR050090">
    <property type="entry name" value="Tyrosine_recombinase_XerCD"/>
</dbReference>
<feature type="non-terminal residue" evidence="5">
    <location>
        <position position="1"/>
    </location>
</feature>
<dbReference type="PROSITE" id="PS51898">
    <property type="entry name" value="TYR_RECOMBINASE"/>
    <property type="match status" value="1"/>
</dbReference>
<dbReference type="PANTHER" id="PTHR30349">
    <property type="entry name" value="PHAGE INTEGRASE-RELATED"/>
    <property type="match status" value="1"/>
</dbReference>
<dbReference type="CDD" id="cd00397">
    <property type="entry name" value="DNA_BRE_C"/>
    <property type="match status" value="1"/>
</dbReference>
<dbReference type="GO" id="GO:0003677">
    <property type="term" value="F:DNA binding"/>
    <property type="evidence" value="ECO:0007669"/>
    <property type="project" value="UniProtKB-KW"/>
</dbReference>
<evidence type="ECO:0008006" key="6">
    <source>
        <dbReference type="Google" id="ProtNLM"/>
    </source>
</evidence>
<evidence type="ECO:0000259" key="3">
    <source>
        <dbReference type="PROSITE" id="PS51898"/>
    </source>
</evidence>
<dbReference type="PROSITE" id="PS51900">
    <property type="entry name" value="CB"/>
    <property type="match status" value="1"/>
</dbReference>